<name>A0ABR4G5K3_9EURO</name>
<proteinExistence type="predicted"/>
<organism evidence="2 3">
    <name type="scientific">Aspergillus keveii</name>
    <dbReference type="NCBI Taxonomy" id="714993"/>
    <lineage>
        <taxon>Eukaryota</taxon>
        <taxon>Fungi</taxon>
        <taxon>Dikarya</taxon>
        <taxon>Ascomycota</taxon>
        <taxon>Pezizomycotina</taxon>
        <taxon>Eurotiomycetes</taxon>
        <taxon>Eurotiomycetidae</taxon>
        <taxon>Eurotiales</taxon>
        <taxon>Aspergillaceae</taxon>
        <taxon>Aspergillus</taxon>
        <taxon>Aspergillus subgen. Nidulantes</taxon>
    </lineage>
</organism>
<gene>
    <name evidence="2" type="ORF">BJX66DRAFT_201008</name>
</gene>
<reference evidence="2 3" key="1">
    <citation type="submission" date="2024-07" db="EMBL/GenBank/DDBJ databases">
        <title>Section-level genome sequencing and comparative genomics of Aspergillus sections Usti and Cavernicolus.</title>
        <authorList>
            <consortium name="Lawrence Berkeley National Laboratory"/>
            <person name="Nybo J.L."/>
            <person name="Vesth T.C."/>
            <person name="Theobald S."/>
            <person name="Frisvad J.C."/>
            <person name="Larsen T.O."/>
            <person name="Kjaerboelling I."/>
            <person name="Rothschild-Mancinelli K."/>
            <person name="Lyhne E.K."/>
            <person name="Kogle M.E."/>
            <person name="Barry K."/>
            <person name="Clum A."/>
            <person name="Na H."/>
            <person name="Ledsgaard L."/>
            <person name="Lin J."/>
            <person name="Lipzen A."/>
            <person name="Kuo A."/>
            <person name="Riley R."/>
            <person name="Mondo S."/>
            <person name="Labutti K."/>
            <person name="Haridas S."/>
            <person name="Pangalinan J."/>
            <person name="Salamov A.A."/>
            <person name="Simmons B.A."/>
            <person name="Magnuson J.K."/>
            <person name="Chen J."/>
            <person name="Drula E."/>
            <person name="Henrissat B."/>
            <person name="Wiebenga A."/>
            <person name="Lubbers R.J."/>
            <person name="Gomes A.C."/>
            <person name="Makela M.R."/>
            <person name="Stajich J."/>
            <person name="Grigoriev I.V."/>
            <person name="Mortensen U.H."/>
            <person name="De Vries R.P."/>
            <person name="Baker S.E."/>
            <person name="Andersen M.R."/>
        </authorList>
    </citation>
    <scope>NUCLEOTIDE SEQUENCE [LARGE SCALE GENOMIC DNA]</scope>
    <source>
        <strain evidence="2 3">CBS 209.92</strain>
    </source>
</reference>
<keyword evidence="3" id="KW-1185">Reference proteome</keyword>
<dbReference type="EMBL" id="JBFTWV010000046">
    <property type="protein sequence ID" value="KAL2794312.1"/>
    <property type="molecule type" value="Genomic_DNA"/>
</dbReference>
<sequence length="176" mass="19815">MPSIGSHKVLSTPPISSRSDELVGCRPTVRPSNVYCFIGIEKLLARKSSASRIQGMEAGHDHLGQGVALVRLFFSRRALRRKISVQEMKVFRDIFFDLKRHPSWGPLMVSKPRHTTRHEGHACWDEECWSSIVVNMLASLAGRDTHPSDCRQQLLRTLCQLLILISMTSNAGNRVP</sequence>
<accession>A0ABR4G5K3</accession>
<evidence type="ECO:0000313" key="3">
    <source>
        <dbReference type="Proteomes" id="UP001610563"/>
    </source>
</evidence>
<feature type="region of interest" description="Disordered" evidence="1">
    <location>
        <begin position="1"/>
        <end position="22"/>
    </location>
</feature>
<evidence type="ECO:0000313" key="2">
    <source>
        <dbReference type="EMBL" id="KAL2794312.1"/>
    </source>
</evidence>
<dbReference type="Proteomes" id="UP001610563">
    <property type="component" value="Unassembled WGS sequence"/>
</dbReference>
<comment type="caution">
    <text evidence="2">The sequence shown here is derived from an EMBL/GenBank/DDBJ whole genome shotgun (WGS) entry which is preliminary data.</text>
</comment>
<protein>
    <submittedName>
        <fullName evidence="2">Uncharacterized protein</fullName>
    </submittedName>
</protein>
<evidence type="ECO:0000256" key="1">
    <source>
        <dbReference type="SAM" id="MobiDB-lite"/>
    </source>
</evidence>